<dbReference type="Pfam" id="PF00441">
    <property type="entry name" value="Acyl-CoA_dh_1"/>
    <property type="match status" value="2"/>
</dbReference>
<feature type="domain" description="Acyl-CoA oxidase/dehydrogenase middle" evidence="7">
    <location>
        <begin position="469"/>
        <end position="561"/>
    </location>
</feature>
<dbReference type="Gene3D" id="1.10.540.10">
    <property type="entry name" value="Acyl-CoA dehydrogenase/oxidase, N-terminal domain"/>
    <property type="match status" value="2"/>
</dbReference>
<evidence type="ECO:0000313" key="10">
    <source>
        <dbReference type="Proteomes" id="UP000184363"/>
    </source>
</evidence>
<feature type="domain" description="Acyl-CoA dehydrogenase/oxidase C-terminal" evidence="6">
    <location>
        <begin position="575"/>
        <end position="717"/>
    </location>
</feature>
<protein>
    <submittedName>
        <fullName evidence="9">Acyl-CoA dehydrogenase</fullName>
    </submittedName>
</protein>
<dbReference type="InterPro" id="IPR006091">
    <property type="entry name" value="Acyl-CoA_Oxase/DH_mid-dom"/>
</dbReference>
<dbReference type="STRING" id="1848.SAMN05443637_10234"/>
<sequence length="724" mass="74479">MTTTTFSPGSAPAFSLDTDDTALQEVVRRVVVDRGAAAAARAVVDLAPDATERESAWWRTCADQGWWGLHVPEPAGGSGAGLVQTAVVLFELARVVAPGPALPTLVASAVLAEEPGRWPELLEGLADGSLTAGLGLGGALVRDGGTVSGDAGVVLGSAEAAQLLLAVGDDLVLVGAAEPGLELAAATGVDRTQPLLAARLQDVPASVLPGRRPHALAVLRTLAAVQAAGIADAALTAAVEYARIREQFGRPIGAFQAVKHLCADLVVDAELALAVAWDAARALTAGPGPEAELAAATAAAVALPRALAAAETSLHVHGAIGFTWEHDAHLLLRRALALQALVPPAAAAADVVRLRLSGTAFRVHVDLPDEVEPVRAEARELARRLAGRSPDEQRAGLVAAGYALPQLPPPWGRGYGPAAQLAADAELAGLARPDYGVGAWVIPTLVQHGTPEQLERWIGPSVRGELRWCQMFSEPGAGSDAAAIATRAVPVEGGWRLYGQKVWTSRATTCNRGLATVRTSSDGPKQAGITMVVVDLDGEGVEVRPLREASDEYGFGEVFLDGYFVPHEDVVGPVGGGWAVARSTLGNERVTVGATAQFGGGVVDLLGARRALGHDRADAEIGALLAERQAMDLLGVRAATRAVAGAPPGREGAITKLVRSAVTRRSAELAVRLLGPQVALADGAGAAAARSFVKSQMTAIGGGTTEIVKNLVAERLLGLPRDPR</sequence>
<dbReference type="Proteomes" id="UP000184363">
    <property type="component" value="Unassembled WGS sequence"/>
</dbReference>
<gene>
    <name evidence="9" type="ORF">SAMN05443637_10234</name>
</gene>
<feature type="domain" description="Acyl-CoA dehydrogenase/oxidase N-terminal" evidence="8">
    <location>
        <begin position="19"/>
        <end position="103"/>
    </location>
</feature>
<dbReference type="Pfam" id="PF02771">
    <property type="entry name" value="Acyl-CoA_dh_N"/>
    <property type="match status" value="1"/>
</dbReference>
<accession>A0A1M6P421</accession>
<evidence type="ECO:0000256" key="3">
    <source>
        <dbReference type="ARBA" id="ARBA00022630"/>
    </source>
</evidence>
<proteinExistence type="inferred from homology"/>
<dbReference type="GO" id="GO:0005886">
    <property type="term" value="C:plasma membrane"/>
    <property type="evidence" value="ECO:0007669"/>
    <property type="project" value="TreeGrafter"/>
</dbReference>
<evidence type="ECO:0000259" key="6">
    <source>
        <dbReference type="Pfam" id="PF00441"/>
    </source>
</evidence>
<comment type="cofactor">
    <cofactor evidence="1">
        <name>FAD</name>
        <dbReference type="ChEBI" id="CHEBI:57692"/>
    </cofactor>
</comment>
<dbReference type="EMBL" id="FRAP01000002">
    <property type="protein sequence ID" value="SHK02636.1"/>
    <property type="molecule type" value="Genomic_DNA"/>
</dbReference>
<dbReference type="PANTHER" id="PTHR43292">
    <property type="entry name" value="ACYL-COA DEHYDROGENASE"/>
    <property type="match status" value="1"/>
</dbReference>
<dbReference type="GO" id="GO:0016627">
    <property type="term" value="F:oxidoreductase activity, acting on the CH-CH group of donors"/>
    <property type="evidence" value="ECO:0007669"/>
    <property type="project" value="InterPro"/>
</dbReference>
<dbReference type="RefSeq" id="WP_073455196.1">
    <property type="nucleotide sequence ID" value="NZ_FRAP01000002.1"/>
</dbReference>
<dbReference type="GO" id="GO:0050660">
    <property type="term" value="F:flavin adenine dinucleotide binding"/>
    <property type="evidence" value="ECO:0007669"/>
    <property type="project" value="InterPro"/>
</dbReference>
<dbReference type="Pfam" id="PF02770">
    <property type="entry name" value="Acyl-CoA_dh_M"/>
    <property type="match status" value="1"/>
</dbReference>
<dbReference type="InterPro" id="IPR046373">
    <property type="entry name" value="Acyl-CoA_Oxase/DH_mid-dom_sf"/>
</dbReference>
<evidence type="ECO:0000259" key="8">
    <source>
        <dbReference type="Pfam" id="PF02771"/>
    </source>
</evidence>
<dbReference type="InterPro" id="IPR052161">
    <property type="entry name" value="Mycobact_Acyl-CoA_DH"/>
</dbReference>
<dbReference type="PANTHER" id="PTHR43292:SF4">
    <property type="entry name" value="ACYL-COA DEHYDROGENASE FADE34"/>
    <property type="match status" value="1"/>
</dbReference>
<keyword evidence="5" id="KW-0560">Oxidoreductase</keyword>
<feature type="domain" description="Acyl-CoA dehydrogenase/oxidase C-terminal" evidence="6">
    <location>
        <begin position="215"/>
        <end position="339"/>
    </location>
</feature>
<keyword evidence="3" id="KW-0285">Flavoprotein</keyword>
<dbReference type="Gene3D" id="1.20.140.10">
    <property type="entry name" value="Butyryl-CoA Dehydrogenase, subunit A, domain 3"/>
    <property type="match status" value="2"/>
</dbReference>
<organism evidence="9 10">
    <name type="scientific">Pseudonocardia thermophila</name>
    <dbReference type="NCBI Taxonomy" id="1848"/>
    <lineage>
        <taxon>Bacteria</taxon>
        <taxon>Bacillati</taxon>
        <taxon>Actinomycetota</taxon>
        <taxon>Actinomycetes</taxon>
        <taxon>Pseudonocardiales</taxon>
        <taxon>Pseudonocardiaceae</taxon>
        <taxon>Pseudonocardia</taxon>
    </lineage>
</organism>
<evidence type="ECO:0000256" key="4">
    <source>
        <dbReference type="ARBA" id="ARBA00022827"/>
    </source>
</evidence>
<evidence type="ECO:0000256" key="1">
    <source>
        <dbReference type="ARBA" id="ARBA00001974"/>
    </source>
</evidence>
<dbReference type="AlphaFoldDB" id="A0A1M6P421"/>
<dbReference type="Gene3D" id="2.40.110.10">
    <property type="entry name" value="Butyryl-CoA Dehydrogenase, subunit A, domain 2"/>
    <property type="match status" value="1"/>
</dbReference>
<keyword evidence="10" id="KW-1185">Reference proteome</keyword>
<evidence type="ECO:0000256" key="5">
    <source>
        <dbReference type="ARBA" id="ARBA00023002"/>
    </source>
</evidence>
<evidence type="ECO:0000313" key="9">
    <source>
        <dbReference type="EMBL" id="SHK02636.1"/>
    </source>
</evidence>
<keyword evidence="4" id="KW-0274">FAD</keyword>
<dbReference type="InterPro" id="IPR036250">
    <property type="entry name" value="AcylCo_DH-like_C"/>
</dbReference>
<dbReference type="SUPFAM" id="SSF56645">
    <property type="entry name" value="Acyl-CoA dehydrogenase NM domain-like"/>
    <property type="match status" value="2"/>
</dbReference>
<evidence type="ECO:0000259" key="7">
    <source>
        <dbReference type="Pfam" id="PF02770"/>
    </source>
</evidence>
<dbReference type="SUPFAM" id="SSF47203">
    <property type="entry name" value="Acyl-CoA dehydrogenase C-terminal domain-like"/>
    <property type="match status" value="2"/>
</dbReference>
<evidence type="ECO:0000256" key="2">
    <source>
        <dbReference type="ARBA" id="ARBA00009347"/>
    </source>
</evidence>
<dbReference type="InterPro" id="IPR037069">
    <property type="entry name" value="AcylCoA_DH/ox_N_sf"/>
</dbReference>
<dbReference type="InterPro" id="IPR009075">
    <property type="entry name" value="AcylCo_DH/oxidase_C"/>
</dbReference>
<name>A0A1M6P421_PSETH</name>
<dbReference type="InterPro" id="IPR009100">
    <property type="entry name" value="AcylCoA_DH/oxidase_NM_dom_sf"/>
</dbReference>
<dbReference type="FunFam" id="2.40.110.10:FF:000011">
    <property type="entry name" value="Acyl-CoA dehydrogenase FadE34"/>
    <property type="match status" value="1"/>
</dbReference>
<comment type="similarity">
    <text evidence="2">Belongs to the acyl-CoA dehydrogenase family.</text>
</comment>
<dbReference type="OrthoDB" id="3964153at2"/>
<reference evidence="9 10" key="1">
    <citation type="submission" date="2016-11" db="EMBL/GenBank/DDBJ databases">
        <authorList>
            <person name="Jaros S."/>
            <person name="Januszkiewicz K."/>
            <person name="Wedrychowicz H."/>
        </authorList>
    </citation>
    <scope>NUCLEOTIDE SEQUENCE [LARGE SCALE GENOMIC DNA]</scope>
    <source>
        <strain evidence="9 10">DSM 43832</strain>
    </source>
</reference>
<dbReference type="InterPro" id="IPR013786">
    <property type="entry name" value="AcylCoA_DH/ox_N"/>
</dbReference>